<sequence>MTPSSYTRAQRRPSSIRSIWNHQLAVLRAAQYKPHQLLMLGGCGVGKTALACNLILDSFVEDYEPTIENCYRKTSIIDGRQCIIEILDTAGEGEMSKMRYMRDYDSHAAVLVYSISSRASFNQVRDLCLQIRRAERPAMLSEGYPVSNSLPNEFSTAPYMLIGNMSDKTSEREVSTKEGQLLAHELGCGFVETSAKTGANVEKAFYDVVRALRQENRNPTPPRGSRLPMPNLDQLSLTFSFFDWQKVRDVFTTDAKY</sequence>
<evidence type="ECO:0000313" key="4">
    <source>
        <dbReference type="Proteomes" id="UP000766486"/>
    </source>
</evidence>
<dbReference type="SUPFAM" id="SSF52540">
    <property type="entry name" value="P-loop containing nucleoside triphosphate hydrolases"/>
    <property type="match status" value="1"/>
</dbReference>
<dbReference type="Proteomes" id="UP000766486">
    <property type="component" value="Unassembled WGS sequence"/>
</dbReference>
<dbReference type="SMART" id="SM00175">
    <property type="entry name" value="RAB"/>
    <property type="match status" value="1"/>
</dbReference>
<dbReference type="EMBL" id="CABFNS010000826">
    <property type="protein sequence ID" value="VUC30941.1"/>
    <property type="molecule type" value="Genomic_DNA"/>
</dbReference>
<comment type="caution">
    <text evidence="3">The sequence shown here is derived from an EMBL/GenBank/DDBJ whole genome shotgun (WGS) entry which is preliminary data.</text>
</comment>
<dbReference type="InterPro" id="IPR020849">
    <property type="entry name" value="Small_GTPase_Ras-type"/>
</dbReference>
<dbReference type="Gene3D" id="3.40.50.300">
    <property type="entry name" value="P-loop containing nucleotide triphosphate hydrolases"/>
    <property type="match status" value="1"/>
</dbReference>
<protein>
    <submittedName>
        <fullName evidence="3">Uncharacterized protein</fullName>
    </submittedName>
</protein>
<keyword evidence="1" id="KW-0547">Nucleotide-binding</keyword>
<dbReference type="PANTHER" id="PTHR24070">
    <property type="entry name" value="RAS, DI-RAS, AND RHEB FAMILY MEMBERS OF SMALL GTPASE SUPERFAMILY"/>
    <property type="match status" value="1"/>
</dbReference>
<organism evidence="3 4">
    <name type="scientific">Bionectria ochroleuca</name>
    <name type="common">Gliocladium roseum</name>
    <dbReference type="NCBI Taxonomy" id="29856"/>
    <lineage>
        <taxon>Eukaryota</taxon>
        <taxon>Fungi</taxon>
        <taxon>Dikarya</taxon>
        <taxon>Ascomycota</taxon>
        <taxon>Pezizomycotina</taxon>
        <taxon>Sordariomycetes</taxon>
        <taxon>Hypocreomycetidae</taxon>
        <taxon>Hypocreales</taxon>
        <taxon>Bionectriaceae</taxon>
        <taxon>Clonostachys</taxon>
    </lineage>
</organism>
<keyword evidence="2" id="KW-0342">GTP-binding</keyword>
<dbReference type="PRINTS" id="PR00449">
    <property type="entry name" value="RASTRNSFRMNG"/>
</dbReference>
<proteinExistence type="predicted"/>
<name>A0ABY6ULQ4_BIOOC</name>
<evidence type="ECO:0000256" key="1">
    <source>
        <dbReference type="ARBA" id="ARBA00022741"/>
    </source>
</evidence>
<dbReference type="SMART" id="SM00173">
    <property type="entry name" value="RAS"/>
    <property type="match status" value="1"/>
</dbReference>
<accession>A0ABY6ULQ4</accession>
<reference evidence="3 4" key="1">
    <citation type="submission" date="2019-06" db="EMBL/GenBank/DDBJ databases">
        <authorList>
            <person name="Broberg M."/>
        </authorList>
    </citation>
    <scope>NUCLEOTIDE SEQUENCE [LARGE SCALE GENOMIC DNA]</scope>
</reference>
<evidence type="ECO:0000313" key="3">
    <source>
        <dbReference type="EMBL" id="VUC30941.1"/>
    </source>
</evidence>
<dbReference type="PROSITE" id="PS51419">
    <property type="entry name" value="RAB"/>
    <property type="match status" value="1"/>
</dbReference>
<keyword evidence="4" id="KW-1185">Reference proteome</keyword>
<dbReference type="SMART" id="SM00174">
    <property type="entry name" value="RHO"/>
    <property type="match status" value="1"/>
</dbReference>
<dbReference type="InterPro" id="IPR027417">
    <property type="entry name" value="P-loop_NTPase"/>
</dbReference>
<dbReference type="Pfam" id="PF00071">
    <property type="entry name" value="Ras"/>
    <property type="match status" value="1"/>
</dbReference>
<evidence type="ECO:0000256" key="2">
    <source>
        <dbReference type="ARBA" id="ARBA00023134"/>
    </source>
</evidence>
<dbReference type="PROSITE" id="PS51421">
    <property type="entry name" value="RAS"/>
    <property type="match status" value="1"/>
</dbReference>
<dbReference type="InterPro" id="IPR001806">
    <property type="entry name" value="Small_GTPase"/>
</dbReference>
<gene>
    <name evidence="3" type="ORF">CLO192961_LOCUS296291</name>
</gene>